<name>A0A5B7IXS2_PORTR</name>
<evidence type="ECO:0000256" key="1">
    <source>
        <dbReference type="SAM" id="SignalP"/>
    </source>
</evidence>
<feature type="signal peptide" evidence="1">
    <location>
        <begin position="1"/>
        <end position="18"/>
    </location>
</feature>
<dbReference type="Proteomes" id="UP000324222">
    <property type="component" value="Unassembled WGS sequence"/>
</dbReference>
<organism evidence="2 3">
    <name type="scientific">Portunus trituberculatus</name>
    <name type="common">Swimming crab</name>
    <name type="synonym">Neptunus trituberculatus</name>
    <dbReference type="NCBI Taxonomy" id="210409"/>
    <lineage>
        <taxon>Eukaryota</taxon>
        <taxon>Metazoa</taxon>
        <taxon>Ecdysozoa</taxon>
        <taxon>Arthropoda</taxon>
        <taxon>Crustacea</taxon>
        <taxon>Multicrustacea</taxon>
        <taxon>Malacostraca</taxon>
        <taxon>Eumalacostraca</taxon>
        <taxon>Eucarida</taxon>
        <taxon>Decapoda</taxon>
        <taxon>Pleocyemata</taxon>
        <taxon>Brachyura</taxon>
        <taxon>Eubrachyura</taxon>
        <taxon>Portunoidea</taxon>
        <taxon>Portunidae</taxon>
        <taxon>Portuninae</taxon>
        <taxon>Portunus</taxon>
    </lineage>
</organism>
<gene>
    <name evidence="2" type="ORF">E2C01_081090</name>
</gene>
<dbReference type="AlphaFoldDB" id="A0A5B7IXS2"/>
<keyword evidence="3" id="KW-1185">Reference proteome</keyword>
<protein>
    <recommendedName>
        <fullName evidence="4">Secreted protein</fullName>
    </recommendedName>
</protein>
<evidence type="ECO:0000313" key="2">
    <source>
        <dbReference type="EMBL" id="MPC86267.1"/>
    </source>
</evidence>
<evidence type="ECO:0000313" key="3">
    <source>
        <dbReference type="Proteomes" id="UP000324222"/>
    </source>
</evidence>
<keyword evidence="1" id="KW-0732">Signal</keyword>
<comment type="caution">
    <text evidence="2">The sequence shown here is derived from an EMBL/GenBank/DDBJ whole genome shotgun (WGS) entry which is preliminary data.</text>
</comment>
<sequence length="113" mass="12522">MQGFQSAVGLLRGLVSWAVSSCMDSVMLPSWCVVSERPVECCGRQRQLRERVYCKIFAGVAMLGIHRKEKSKAVFSFIVSSRGGAEKSLVQVVLLRIPATYRRSGGRFTAIHT</sequence>
<reference evidence="2 3" key="1">
    <citation type="submission" date="2019-05" db="EMBL/GenBank/DDBJ databases">
        <title>Another draft genome of Portunus trituberculatus and its Hox gene families provides insights of decapod evolution.</title>
        <authorList>
            <person name="Jeong J.-H."/>
            <person name="Song I."/>
            <person name="Kim S."/>
            <person name="Choi T."/>
            <person name="Kim D."/>
            <person name="Ryu S."/>
            <person name="Kim W."/>
        </authorList>
    </citation>
    <scope>NUCLEOTIDE SEQUENCE [LARGE SCALE GENOMIC DNA]</scope>
    <source>
        <tissue evidence="2">Muscle</tissue>
    </source>
</reference>
<dbReference type="EMBL" id="VSRR010070968">
    <property type="protein sequence ID" value="MPC86267.1"/>
    <property type="molecule type" value="Genomic_DNA"/>
</dbReference>
<proteinExistence type="predicted"/>
<accession>A0A5B7IXS2</accession>
<feature type="chain" id="PRO_5023106920" description="Secreted protein" evidence="1">
    <location>
        <begin position="19"/>
        <end position="113"/>
    </location>
</feature>
<evidence type="ECO:0008006" key="4">
    <source>
        <dbReference type="Google" id="ProtNLM"/>
    </source>
</evidence>